<evidence type="ECO:0000256" key="2">
    <source>
        <dbReference type="ARBA" id="ARBA00022692"/>
    </source>
</evidence>
<name>A0A942YA37_9BACI</name>
<evidence type="ECO:0000259" key="6">
    <source>
        <dbReference type="Pfam" id="PF01794"/>
    </source>
</evidence>
<feature type="transmembrane region" description="Helical" evidence="5">
    <location>
        <begin position="148"/>
        <end position="167"/>
    </location>
</feature>
<dbReference type="InterPro" id="IPR013130">
    <property type="entry name" value="Fe3_Rdtase_TM_dom"/>
</dbReference>
<keyword evidence="3 5" id="KW-1133">Transmembrane helix</keyword>
<dbReference type="EMBL" id="JAGYPE010000002">
    <property type="protein sequence ID" value="MBS4182859.1"/>
    <property type="molecule type" value="Genomic_DNA"/>
</dbReference>
<gene>
    <name evidence="7" type="ORF">KHB02_15805</name>
</gene>
<evidence type="ECO:0000256" key="3">
    <source>
        <dbReference type="ARBA" id="ARBA00022989"/>
    </source>
</evidence>
<sequence length="185" mass="20001">MDTALWVLGRGTGVAAVVLLTVAVLLGVVTRGGRPLPWLARFEVQLVHRDVSLAATLFVAVHVVTLLLDTEAELRLVDTVVPFAGAYRWFWLGLGTLAVDLLVALVATALLRRVIGPRVFRAVHRAAYAMWPIALAHAVGTGTDGTSWWFLAVAGVCVAVVLAAVAWRCSAHVTEFRTRKLETVR</sequence>
<keyword evidence="4 5" id="KW-0472">Membrane</keyword>
<evidence type="ECO:0000313" key="7">
    <source>
        <dbReference type="EMBL" id="MBS4182859.1"/>
    </source>
</evidence>
<comment type="caution">
    <text evidence="7">The sequence shown here is derived from an EMBL/GenBank/DDBJ whole genome shotgun (WGS) entry which is preliminary data.</text>
</comment>
<evidence type="ECO:0000256" key="1">
    <source>
        <dbReference type="ARBA" id="ARBA00004141"/>
    </source>
</evidence>
<dbReference type="AlphaFoldDB" id="A0A942YA37"/>
<organism evidence="7">
    <name type="scientific">Neobacillus citreus</name>
    <dbReference type="NCBI Taxonomy" id="2833578"/>
    <lineage>
        <taxon>Bacteria</taxon>
        <taxon>Bacillati</taxon>
        <taxon>Bacillota</taxon>
        <taxon>Bacilli</taxon>
        <taxon>Bacillales</taxon>
        <taxon>Bacillaceae</taxon>
        <taxon>Neobacillus</taxon>
    </lineage>
</organism>
<feature type="transmembrane region" description="Helical" evidence="5">
    <location>
        <begin position="12"/>
        <end position="30"/>
    </location>
</feature>
<feature type="transmembrane region" description="Helical" evidence="5">
    <location>
        <begin position="88"/>
        <end position="111"/>
    </location>
</feature>
<reference evidence="7" key="1">
    <citation type="submission" date="2021-05" db="EMBL/GenBank/DDBJ databases">
        <title>Novel Bacillus species.</title>
        <authorList>
            <person name="Liu G."/>
        </authorList>
    </citation>
    <scope>NUCLEOTIDE SEQUENCE</scope>
    <source>
        <strain evidence="7">FJAT-50051</strain>
    </source>
</reference>
<proteinExistence type="predicted"/>
<evidence type="ECO:0000256" key="5">
    <source>
        <dbReference type="SAM" id="Phobius"/>
    </source>
</evidence>
<comment type="subcellular location">
    <subcellularLocation>
        <location evidence="1">Membrane</location>
        <topology evidence="1">Multi-pass membrane protein</topology>
    </subcellularLocation>
</comment>
<keyword evidence="2 5" id="KW-0812">Transmembrane</keyword>
<feature type="domain" description="Ferric oxidoreductase" evidence="6">
    <location>
        <begin position="12"/>
        <end position="134"/>
    </location>
</feature>
<feature type="transmembrane region" description="Helical" evidence="5">
    <location>
        <begin position="51"/>
        <end position="68"/>
    </location>
</feature>
<dbReference type="GO" id="GO:0016020">
    <property type="term" value="C:membrane"/>
    <property type="evidence" value="ECO:0007669"/>
    <property type="project" value="UniProtKB-SubCell"/>
</dbReference>
<accession>A0A942YA37</accession>
<evidence type="ECO:0000256" key="4">
    <source>
        <dbReference type="ARBA" id="ARBA00023136"/>
    </source>
</evidence>
<protein>
    <submittedName>
        <fullName evidence="7">Ferric reductase-like transmembrane domain-containing protein</fullName>
    </submittedName>
</protein>
<dbReference type="Pfam" id="PF01794">
    <property type="entry name" value="Ferric_reduct"/>
    <property type="match status" value="1"/>
</dbReference>